<keyword evidence="2" id="KW-0805">Transcription regulation</keyword>
<dbReference type="GO" id="GO:0000978">
    <property type="term" value="F:RNA polymerase II cis-regulatory region sequence-specific DNA binding"/>
    <property type="evidence" value="ECO:0007669"/>
    <property type="project" value="TreeGrafter"/>
</dbReference>
<comment type="caution">
    <text evidence="7">The sequence shown here is derived from an EMBL/GenBank/DDBJ whole genome shotgun (WGS) entry which is preliminary data.</text>
</comment>
<dbReference type="Pfam" id="PF00010">
    <property type="entry name" value="HLH"/>
    <property type="match status" value="1"/>
</dbReference>
<keyword evidence="5" id="KW-0539">Nucleus</keyword>
<dbReference type="SUPFAM" id="SSF47459">
    <property type="entry name" value="HLH, helix-loop-helix DNA-binding domain"/>
    <property type="match status" value="1"/>
</dbReference>
<dbReference type="SMART" id="SM00353">
    <property type="entry name" value="HLH"/>
    <property type="match status" value="1"/>
</dbReference>
<keyword evidence="8" id="KW-1185">Reference proteome</keyword>
<evidence type="ECO:0000256" key="4">
    <source>
        <dbReference type="ARBA" id="ARBA00023163"/>
    </source>
</evidence>
<dbReference type="GO" id="GO:0046983">
    <property type="term" value="F:protein dimerization activity"/>
    <property type="evidence" value="ECO:0007669"/>
    <property type="project" value="InterPro"/>
</dbReference>
<dbReference type="OrthoDB" id="690068at2759"/>
<evidence type="ECO:0000256" key="5">
    <source>
        <dbReference type="ARBA" id="ARBA00023242"/>
    </source>
</evidence>
<dbReference type="InterPro" id="IPR036638">
    <property type="entry name" value="HLH_DNA-bd_sf"/>
</dbReference>
<dbReference type="PANTHER" id="PTHR45776:SF2">
    <property type="entry name" value="MIP04163P"/>
    <property type="match status" value="1"/>
</dbReference>
<gene>
    <name evidence="7" type="ORF">G6F64_002855</name>
</gene>
<evidence type="ECO:0000256" key="1">
    <source>
        <dbReference type="ARBA" id="ARBA00004123"/>
    </source>
</evidence>
<dbReference type="Proteomes" id="UP000716291">
    <property type="component" value="Unassembled WGS sequence"/>
</dbReference>
<dbReference type="Gene3D" id="4.10.280.10">
    <property type="entry name" value="Helix-loop-helix DNA-binding domain"/>
    <property type="match status" value="1"/>
</dbReference>
<evidence type="ECO:0000313" key="8">
    <source>
        <dbReference type="Proteomes" id="UP000716291"/>
    </source>
</evidence>
<dbReference type="AlphaFoldDB" id="A0A9P7BV03"/>
<reference evidence="7" key="1">
    <citation type="journal article" date="2020" name="Microb. Genom.">
        <title>Genetic diversity of clinical and environmental Mucorales isolates obtained from an investigation of mucormycosis cases among solid organ transplant recipients.</title>
        <authorList>
            <person name="Nguyen M.H."/>
            <person name="Kaul D."/>
            <person name="Muto C."/>
            <person name="Cheng S.J."/>
            <person name="Richter R.A."/>
            <person name="Bruno V.M."/>
            <person name="Liu G."/>
            <person name="Beyhan S."/>
            <person name="Sundermann A.J."/>
            <person name="Mounaud S."/>
            <person name="Pasculle A.W."/>
            <person name="Nierman W.C."/>
            <person name="Driscoll E."/>
            <person name="Cumbie R."/>
            <person name="Clancy C.J."/>
            <person name="Dupont C.L."/>
        </authorList>
    </citation>
    <scope>NUCLEOTIDE SEQUENCE</scope>
    <source>
        <strain evidence="7">GL11</strain>
    </source>
</reference>
<protein>
    <recommendedName>
        <fullName evidence="6">BHLH domain-containing protein</fullName>
    </recommendedName>
</protein>
<comment type="subcellular location">
    <subcellularLocation>
        <location evidence="1">Nucleus</location>
    </subcellularLocation>
</comment>
<organism evidence="7 8">
    <name type="scientific">Rhizopus oryzae</name>
    <name type="common">Mucormycosis agent</name>
    <name type="synonym">Rhizopus arrhizus var. delemar</name>
    <dbReference type="NCBI Taxonomy" id="64495"/>
    <lineage>
        <taxon>Eukaryota</taxon>
        <taxon>Fungi</taxon>
        <taxon>Fungi incertae sedis</taxon>
        <taxon>Mucoromycota</taxon>
        <taxon>Mucoromycotina</taxon>
        <taxon>Mucoromycetes</taxon>
        <taxon>Mucorales</taxon>
        <taxon>Mucorineae</taxon>
        <taxon>Rhizopodaceae</taxon>
        <taxon>Rhizopus</taxon>
    </lineage>
</organism>
<evidence type="ECO:0000256" key="3">
    <source>
        <dbReference type="ARBA" id="ARBA00023125"/>
    </source>
</evidence>
<proteinExistence type="predicted"/>
<evidence type="ECO:0000313" key="7">
    <source>
        <dbReference type="EMBL" id="KAG1312670.1"/>
    </source>
</evidence>
<evidence type="ECO:0000256" key="2">
    <source>
        <dbReference type="ARBA" id="ARBA00023015"/>
    </source>
</evidence>
<sequence>MTETTFKLKNPTEYHLQQQQQQQQQLLIDDYSNQPSFLSPLLSDFDEFDVKSRTADLDLMSEESPSDYSSSVLSNPYPQSFLTDFHQKFHSNDTLLSVSPQSPPVLFNHQPFSAPANTSYLAALNNTNVGDLESLQIQHQLLTEKKRRRRESHNAVERRRRENINERIQELGTLLPESMLEEITVNIGNDTKPNKGAILRKSVDHIRLLQQQVIGYKQRIHELESQLGLV</sequence>
<accession>A0A9P7BV03</accession>
<dbReference type="InterPro" id="IPR011598">
    <property type="entry name" value="bHLH_dom"/>
</dbReference>
<dbReference type="GO" id="GO:0000981">
    <property type="term" value="F:DNA-binding transcription factor activity, RNA polymerase II-specific"/>
    <property type="evidence" value="ECO:0007669"/>
    <property type="project" value="TreeGrafter"/>
</dbReference>
<dbReference type="GO" id="GO:0005634">
    <property type="term" value="C:nucleus"/>
    <property type="evidence" value="ECO:0007669"/>
    <property type="project" value="UniProtKB-SubCell"/>
</dbReference>
<name>A0A9P7BV03_RHIOR</name>
<keyword evidence="3" id="KW-0238">DNA-binding</keyword>
<dbReference type="PROSITE" id="PS50888">
    <property type="entry name" value="BHLH"/>
    <property type="match status" value="1"/>
</dbReference>
<dbReference type="EMBL" id="JAANQT010000259">
    <property type="protein sequence ID" value="KAG1312670.1"/>
    <property type="molecule type" value="Genomic_DNA"/>
</dbReference>
<dbReference type="PANTHER" id="PTHR45776">
    <property type="entry name" value="MIP04163P"/>
    <property type="match status" value="1"/>
</dbReference>
<keyword evidence="4" id="KW-0804">Transcription</keyword>
<feature type="domain" description="BHLH" evidence="6">
    <location>
        <begin position="148"/>
        <end position="209"/>
    </location>
</feature>
<evidence type="ECO:0000259" key="6">
    <source>
        <dbReference type="PROSITE" id="PS50888"/>
    </source>
</evidence>